<protein>
    <submittedName>
        <fullName evidence="2">Uncharacterized protein</fullName>
    </submittedName>
</protein>
<dbReference type="KEGG" id="psoj:PHYSODRAFT_306425"/>
<dbReference type="RefSeq" id="XP_009536749.1">
    <property type="nucleotide sequence ID" value="XM_009538454.1"/>
</dbReference>
<proteinExistence type="predicted"/>
<feature type="compositionally biased region" description="Low complexity" evidence="1">
    <location>
        <begin position="82"/>
        <end position="93"/>
    </location>
</feature>
<evidence type="ECO:0000256" key="1">
    <source>
        <dbReference type="SAM" id="MobiDB-lite"/>
    </source>
</evidence>
<gene>
    <name evidence="2" type="ORF">PHYSODRAFT_306425</name>
</gene>
<name>G5AB38_PHYSP</name>
<accession>G5AB38</accession>
<dbReference type="GeneID" id="20642725"/>
<dbReference type="InParanoid" id="G5AB38"/>
<keyword evidence="3" id="KW-1185">Reference proteome</keyword>
<dbReference type="AlphaFoldDB" id="G5AB38"/>
<sequence>MVTFSPLSLLAGLELRDSVGLTASIGASVVVQRPGQLMASADSDDEFVADSDSSYDFNVVSSPRWADRGSTSDDGDVHRQESNTAMATSSSTAMAPSSNTAIIPAMAASFDTAPIVWKTAHSLGVFSSRKEARIQRSELDLSRSIITRLSPRLSRSSIAALMTDVVARLGFWLRRPDPEYLRWWWADLTK</sequence>
<organism evidence="2 3">
    <name type="scientific">Phytophthora sojae (strain P6497)</name>
    <name type="common">Soybean stem and root rot agent</name>
    <name type="synonym">Phytophthora megasperma f. sp. glycines</name>
    <dbReference type="NCBI Taxonomy" id="1094619"/>
    <lineage>
        <taxon>Eukaryota</taxon>
        <taxon>Sar</taxon>
        <taxon>Stramenopiles</taxon>
        <taxon>Oomycota</taxon>
        <taxon>Peronosporomycetes</taxon>
        <taxon>Peronosporales</taxon>
        <taxon>Peronosporaceae</taxon>
        <taxon>Phytophthora</taxon>
    </lineage>
</organism>
<evidence type="ECO:0000313" key="3">
    <source>
        <dbReference type="Proteomes" id="UP000002640"/>
    </source>
</evidence>
<dbReference type="Proteomes" id="UP000002640">
    <property type="component" value="Unassembled WGS sequence"/>
</dbReference>
<evidence type="ECO:0000313" key="2">
    <source>
        <dbReference type="EMBL" id="EGZ07183.1"/>
    </source>
</evidence>
<dbReference type="EMBL" id="JH159162">
    <property type="protein sequence ID" value="EGZ07183.1"/>
    <property type="molecule type" value="Genomic_DNA"/>
</dbReference>
<feature type="compositionally biased region" description="Basic and acidic residues" evidence="1">
    <location>
        <begin position="65"/>
        <end position="81"/>
    </location>
</feature>
<feature type="region of interest" description="Disordered" evidence="1">
    <location>
        <begin position="65"/>
        <end position="93"/>
    </location>
</feature>
<reference evidence="2 3" key="1">
    <citation type="journal article" date="2006" name="Science">
        <title>Phytophthora genome sequences uncover evolutionary origins and mechanisms of pathogenesis.</title>
        <authorList>
            <person name="Tyler B.M."/>
            <person name="Tripathy S."/>
            <person name="Zhang X."/>
            <person name="Dehal P."/>
            <person name="Jiang R.H."/>
            <person name="Aerts A."/>
            <person name="Arredondo F.D."/>
            <person name="Baxter L."/>
            <person name="Bensasson D."/>
            <person name="Beynon J.L."/>
            <person name="Chapman J."/>
            <person name="Damasceno C.M."/>
            <person name="Dorrance A.E."/>
            <person name="Dou D."/>
            <person name="Dickerman A.W."/>
            <person name="Dubchak I.L."/>
            <person name="Garbelotto M."/>
            <person name="Gijzen M."/>
            <person name="Gordon S.G."/>
            <person name="Govers F."/>
            <person name="Grunwald N.J."/>
            <person name="Huang W."/>
            <person name="Ivors K.L."/>
            <person name="Jones R.W."/>
            <person name="Kamoun S."/>
            <person name="Krampis K."/>
            <person name="Lamour K.H."/>
            <person name="Lee M.K."/>
            <person name="McDonald W.H."/>
            <person name="Medina M."/>
            <person name="Meijer H.J."/>
            <person name="Nordberg E.K."/>
            <person name="Maclean D.J."/>
            <person name="Ospina-Giraldo M.D."/>
            <person name="Morris P.F."/>
            <person name="Phuntumart V."/>
            <person name="Putnam N.H."/>
            <person name="Rash S."/>
            <person name="Rose J.K."/>
            <person name="Sakihama Y."/>
            <person name="Salamov A.A."/>
            <person name="Savidor A."/>
            <person name="Scheuring C.F."/>
            <person name="Smith B.M."/>
            <person name="Sobral B.W."/>
            <person name="Terry A."/>
            <person name="Torto-Alalibo T.A."/>
            <person name="Win J."/>
            <person name="Xu Z."/>
            <person name="Zhang H."/>
            <person name="Grigoriev I.V."/>
            <person name="Rokhsar D.S."/>
            <person name="Boore J.L."/>
        </authorList>
    </citation>
    <scope>NUCLEOTIDE SEQUENCE [LARGE SCALE GENOMIC DNA]</scope>
    <source>
        <strain evidence="2 3">P6497</strain>
    </source>
</reference>